<proteinExistence type="predicted"/>
<dbReference type="AlphaFoldDB" id="A0A7W3SYW2"/>
<dbReference type="Proteomes" id="UP000567067">
    <property type="component" value="Unassembled WGS sequence"/>
</dbReference>
<reference evidence="1 2" key="1">
    <citation type="submission" date="2020-08" db="EMBL/GenBank/DDBJ databases">
        <title>Genomic Encyclopedia of Type Strains, Phase III (KMG-III): the genomes of soil and plant-associated and newly described type strains.</title>
        <authorList>
            <person name="Whitman W."/>
        </authorList>
    </citation>
    <scope>NUCLEOTIDE SEQUENCE [LARGE SCALE GENOMIC DNA]</scope>
    <source>
        <strain evidence="1 2">CECT 8693</strain>
    </source>
</reference>
<keyword evidence="2" id="KW-1185">Reference proteome</keyword>
<dbReference type="RefSeq" id="WP_182540429.1">
    <property type="nucleotide sequence ID" value="NZ_JACJIP010000062.1"/>
</dbReference>
<evidence type="ECO:0000313" key="1">
    <source>
        <dbReference type="EMBL" id="MBA9088679.1"/>
    </source>
</evidence>
<evidence type="ECO:0000313" key="2">
    <source>
        <dbReference type="Proteomes" id="UP000567067"/>
    </source>
</evidence>
<protein>
    <submittedName>
        <fullName evidence="1">Phosphohistidine swiveling domain-containing protein</fullName>
    </submittedName>
</protein>
<dbReference type="SUPFAM" id="SSF52009">
    <property type="entry name" value="Phosphohistidine domain"/>
    <property type="match status" value="1"/>
</dbReference>
<organism evidence="1 2">
    <name type="scientific">Fontibacillus solani</name>
    <dbReference type="NCBI Taxonomy" id="1572857"/>
    <lineage>
        <taxon>Bacteria</taxon>
        <taxon>Bacillati</taxon>
        <taxon>Bacillota</taxon>
        <taxon>Bacilli</taxon>
        <taxon>Bacillales</taxon>
        <taxon>Paenibacillaceae</taxon>
        <taxon>Fontibacillus</taxon>
    </lineage>
</organism>
<accession>A0A7W3SYW2</accession>
<dbReference type="Gene3D" id="3.50.30.10">
    <property type="entry name" value="Phosphohistidine domain"/>
    <property type="match status" value="1"/>
</dbReference>
<gene>
    <name evidence="1" type="ORF">FHR92_005197</name>
</gene>
<comment type="caution">
    <text evidence="1">The sequence shown here is derived from an EMBL/GenBank/DDBJ whole genome shotgun (WGS) entry which is preliminary data.</text>
</comment>
<sequence length="472" mass="54174">MLVNEYLEAIEKDPQKGSYPQMGLYLQDPTPEDLEERFGLKAPHYYKVYTEFVKGMDMLAHNFLVQFEHTERKNINVFIEEQSKLDINTLSSKELTDYCIKILEHLRNTTCINFVKAARLGFYYSQKVLKLLQNKFSMDKEDAFKAFSNLTQGLDGSAITNLNISIAEAATDEEALNIAKKRMGHFSTGEMLEIRHLRMRDVPGVLHTYVKGIRDSGQYVELYSKQKMERLMLQDQLLAALEEEDRENVALVFQHAQTYMALRETIKYLFSMEYSLIKDGLELLEAKLELNSGDIYYLFPREIVECEMDLKSMVHLIESRKRSFQNYKKLEIPDVIRENDIHHLNVLKNHSVDFDELIGSFLAQGQPVEGVVLNLDEIISFEEAYRVITEVHGKKEKIILVSTQMNLQHDPFIALSDGLVIEKASIVAHGAQRARELGKGAIGGVKSSILTTGMRVLFDPDKRSIRKMNGTN</sequence>
<dbReference type="EMBL" id="JACJIP010000062">
    <property type="protein sequence ID" value="MBA9088679.1"/>
    <property type="molecule type" value="Genomic_DNA"/>
</dbReference>
<dbReference type="InterPro" id="IPR036637">
    <property type="entry name" value="Phosphohistidine_dom_sf"/>
</dbReference>
<dbReference type="GO" id="GO:0016772">
    <property type="term" value="F:transferase activity, transferring phosphorus-containing groups"/>
    <property type="evidence" value="ECO:0007669"/>
    <property type="project" value="InterPro"/>
</dbReference>
<name>A0A7W3SYW2_9BACL</name>